<dbReference type="PANTHER" id="PTHR40781">
    <property type="match status" value="1"/>
</dbReference>
<dbReference type="Gene3D" id="3.90.210.10">
    <property type="entry name" value="Heat-Labile Enterotoxin, subunit A"/>
    <property type="match status" value="1"/>
</dbReference>
<dbReference type="Proteomes" id="UP000481858">
    <property type="component" value="Unassembled WGS sequence"/>
</dbReference>
<sequence>MTAIFDLSTYKCTYPPNPLWRVIHSQSQSRQDPVTKDLVAADSDREISDRLSLKQAAEEHFNWRSRRPSCFLSVFSSEQHARKWAKKRETASGTVYIHEIDTTRLPPGIYIFCAVSLARKLGITHPYSANEFVFLHRIPSESIRHTRSLDDIEEQEVEARAYAAREFNPNYHYVPDLSGWYDSDEECEEHNRSDDIIKFTDVVLNGNKLTKDNIMADVDTADVDTAVDGGCLDNGFFVDENRAA</sequence>
<dbReference type="Pfam" id="PF24494">
    <property type="entry name" value="DUF7587"/>
    <property type="match status" value="1"/>
</dbReference>
<evidence type="ECO:0000313" key="3">
    <source>
        <dbReference type="Proteomes" id="UP000481858"/>
    </source>
</evidence>
<reference evidence="2 3" key="1">
    <citation type="submission" date="2019-12" db="EMBL/GenBank/DDBJ databases">
        <title>Draft genome sequence of the ascomycete Xylaria multiplex DSM 110363.</title>
        <authorList>
            <person name="Buettner E."/>
            <person name="Kellner H."/>
        </authorList>
    </citation>
    <scope>NUCLEOTIDE SEQUENCE [LARGE SCALE GENOMIC DNA]</scope>
    <source>
        <strain evidence="2 3">DSM 110363</strain>
    </source>
</reference>
<accession>A0A7C8MV98</accession>
<keyword evidence="3" id="KW-1185">Reference proteome</keyword>
<dbReference type="AlphaFoldDB" id="A0A7C8MV98"/>
<dbReference type="PANTHER" id="PTHR40781:SF1">
    <property type="match status" value="1"/>
</dbReference>
<name>A0A7C8MV98_9PEZI</name>
<feature type="domain" description="DUF7587" evidence="1">
    <location>
        <begin position="16"/>
        <end position="151"/>
    </location>
</feature>
<dbReference type="EMBL" id="WUBL01000024">
    <property type="protein sequence ID" value="KAF2970371.1"/>
    <property type="molecule type" value="Genomic_DNA"/>
</dbReference>
<protein>
    <recommendedName>
        <fullName evidence="1">DUF7587 domain-containing protein</fullName>
    </recommendedName>
</protein>
<evidence type="ECO:0000259" key="1">
    <source>
        <dbReference type="Pfam" id="PF24494"/>
    </source>
</evidence>
<gene>
    <name evidence="2" type="ORF">GQX73_g3195</name>
</gene>
<comment type="caution">
    <text evidence="2">The sequence shown here is derived from an EMBL/GenBank/DDBJ whole genome shotgun (WGS) entry which is preliminary data.</text>
</comment>
<organism evidence="2 3">
    <name type="scientific">Xylaria multiplex</name>
    <dbReference type="NCBI Taxonomy" id="323545"/>
    <lineage>
        <taxon>Eukaryota</taxon>
        <taxon>Fungi</taxon>
        <taxon>Dikarya</taxon>
        <taxon>Ascomycota</taxon>
        <taxon>Pezizomycotina</taxon>
        <taxon>Sordariomycetes</taxon>
        <taxon>Xylariomycetidae</taxon>
        <taxon>Xylariales</taxon>
        <taxon>Xylariaceae</taxon>
        <taxon>Xylaria</taxon>
    </lineage>
</organism>
<dbReference type="InterPro" id="IPR056009">
    <property type="entry name" value="DUF7587"/>
</dbReference>
<dbReference type="OrthoDB" id="88561at2759"/>
<dbReference type="SUPFAM" id="SSF56399">
    <property type="entry name" value="ADP-ribosylation"/>
    <property type="match status" value="1"/>
</dbReference>
<proteinExistence type="predicted"/>
<dbReference type="InParanoid" id="A0A7C8MV98"/>
<evidence type="ECO:0000313" key="2">
    <source>
        <dbReference type="EMBL" id="KAF2970371.1"/>
    </source>
</evidence>